<accession>A0ABN8YFM7</accession>
<dbReference type="EMBL" id="OX459938">
    <property type="protein sequence ID" value="CAI9160380.1"/>
    <property type="molecule type" value="Genomic_DNA"/>
</dbReference>
<keyword evidence="3" id="KW-1185">Reference proteome</keyword>
<feature type="transmembrane region" description="Helical" evidence="1">
    <location>
        <begin position="44"/>
        <end position="61"/>
    </location>
</feature>
<dbReference type="Proteomes" id="UP001176941">
    <property type="component" value="Chromosome 2"/>
</dbReference>
<evidence type="ECO:0000313" key="3">
    <source>
        <dbReference type="Proteomes" id="UP001176941"/>
    </source>
</evidence>
<evidence type="ECO:0000256" key="1">
    <source>
        <dbReference type="SAM" id="Phobius"/>
    </source>
</evidence>
<name>A0ABN8YFM7_RANTA</name>
<protein>
    <submittedName>
        <fullName evidence="2">Uncharacterized protein</fullName>
    </submittedName>
</protein>
<keyword evidence="1" id="KW-1133">Transmembrane helix</keyword>
<evidence type="ECO:0000313" key="2">
    <source>
        <dbReference type="EMBL" id="CAI9160380.1"/>
    </source>
</evidence>
<sequence length="101" mass="11883">MKDEKYYICMCAHVSCSVVSDSLQPMDCQALSMGLSRQKFWSELPFPSPIYIYIYFMFVYIRSGKFYKKLKIVLSVGGELQQWESQVERTLHIISFSNIKF</sequence>
<proteinExistence type="predicted"/>
<keyword evidence="1" id="KW-0812">Transmembrane</keyword>
<organism evidence="2 3">
    <name type="scientific">Rangifer tarandus platyrhynchus</name>
    <name type="common">Svalbard reindeer</name>
    <dbReference type="NCBI Taxonomy" id="3082113"/>
    <lineage>
        <taxon>Eukaryota</taxon>
        <taxon>Metazoa</taxon>
        <taxon>Chordata</taxon>
        <taxon>Craniata</taxon>
        <taxon>Vertebrata</taxon>
        <taxon>Euteleostomi</taxon>
        <taxon>Mammalia</taxon>
        <taxon>Eutheria</taxon>
        <taxon>Laurasiatheria</taxon>
        <taxon>Artiodactyla</taxon>
        <taxon>Ruminantia</taxon>
        <taxon>Pecora</taxon>
        <taxon>Cervidae</taxon>
        <taxon>Odocoileinae</taxon>
        <taxon>Rangifer</taxon>
    </lineage>
</organism>
<keyword evidence="1" id="KW-0472">Membrane</keyword>
<reference evidence="2" key="1">
    <citation type="submission" date="2023-04" db="EMBL/GenBank/DDBJ databases">
        <authorList>
            <consortium name="ELIXIR-Norway"/>
        </authorList>
    </citation>
    <scope>NUCLEOTIDE SEQUENCE [LARGE SCALE GENOMIC DNA]</scope>
</reference>
<gene>
    <name evidence="2" type="ORF">MRATA1EN1_LOCUS9342</name>
</gene>